<dbReference type="KEGG" id="stur:STURON_00681"/>
<feature type="domain" description="Cytosolic endo-beta-N-acetylglucosaminidase TIM barrel" evidence="1">
    <location>
        <begin position="198"/>
        <end position="358"/>
    </location>
</feature>
<dbReference type="AlphaFoldDB" id="A0A0K1P7R6"/>
<organism evidence="2 3">
    <name type="scientific">Spiroplasma turonicum</name>
    <dbReference type="NCBI Taxonomy" id="216946"/>
    <lineage>
        <taxon>Bacteria</taxon>
        <taxon>Bacillati</taxon>
        <taxon>Mycoplasmatota</taxon>
        <taxon>Mollicutes</taxon>
        <taxon>Entomoplasmatales</taxon>
        <taxon>Spiroplasmataceae</taxon>
        <taxon>Spiroplasma</taxon>
    </lineage>
</organism>
<dbReference type="InterPro" id="IPR032979">
    <property type="entry name" value="ENGase"/>
</dbReference>
<dbReference type="Gene3D" id="3.20.20.80">
    <property type="entry name" value="Glycosidases"/>
    <property type="match status" value="1"/>
</dbReference>
<name>A0A0K1P7R6_9MOLU</name>
<dbReference type="PANTHER" id="PTHR13246">
    <property type="entry name" value="ENDO BETA N-ACETYLGLUCOSAMINIDASE"/>
    <property type="match status" value="1"/>
</dbReference>
<protein>
    <submittedName>
        <fullName evidence="2">Endo-beta-N-acetylglucosaminidase</fullName>
    </submittedName>
</protein>
<gene>
    <name evidence="2" type="ORF">STURON_00681</name>
</gene>
<dbReference type="EMBL" id="CP012328">
    <property type="protein sequence ID" value="AKU79927.1"/>
    <property type="molecule type" value="Genomic_DNA"/>
</dbReference>
<dbReference type="PANTHER" id="PTHR13246:SF1">
    <property type="entry name" value="CYTOSOLIC ENDO-BETA-N-ACETYLGLUCOSAMINIDASE"/>
    <property type="match status" value="1"/>
</dbReference>
<sequence length="891" mass="102310">MKKLLSVLLLTSLPIVFVTQSISCSLDFSKDSNYIKDLENFNWKDPNLGDGTNFDPYDDVNKVDEINTDVKNLGEVTYDNVGNYIDYNNFNTGFQWKQNIDKQAVTGVPLNKGFMPNGNYAKDFGTNSPAQSFRRLNSILDWDPNVDNDSKYNKSEKKLLKSEFTSAKNVSTQDQKLKYNYLGFSTRKHRTFDNTIVGTKNPFENTNLNWQYNNIFINWSGSWFEGPIIPPPADVIELAHLNGSKIFGNIFLDGYHGLTKEMIKDFVKKDSNGNYLIVDKLIEIANYIGFNGWFINNESNGVSPNGTVLDYEVMAKIISDFNAKTALSKNEDIKNLNLIYYRNDSTVSYNGNKYYDNETVRMASTGYKDENVNKLTELQVNFGELPERALHFLEQNPDYNPENLYTMIDGGYNGYISGSYDYRNLAYKKSADSANNGAVYDKSIYSSFSTYLDEGSGSFALPALKLTTRDLSDNRKFIFEAQVGHLFNDIQYSGTNLFLSEDDNGVNASKLKKYTNGIDYRSEFIKADPRIHFDEEYEVNKNILENIYDFSTNKKNINTNSYGIGNLIQEKTVFNDENIKDNNLKTNFSTGSGIKFVNANVFNEYPWTNRRLADILPTYKWRFFNVKNPKTALPINQFSGGYDYDEVYKKGNSIVIGNGFNEAGEILNSSSWDLNETYGWDIIGTNIKDNKKKINIVYKDNSKDNNTLVSFRLSFADNLGNLNNETIKSIQPDEVEKLDNGWRRITLNLDNINISENNPLAMVGLNIKPNSEDFKLNVGELSISDISYKDKKLEVIISKVKSEYIIYRDFENTYKYSLRFNWNSDNLDSLSYFDILIYTNENEYYKIGETNQLQYYLKDLELIDGKLNIAIKPIYKNDKEGKIYKFFINLV</sequence>
<dbReference type="PATRIC" id="fig|216946.3.peg.708"/>
<proteinExistence type="predicted"/>
<reference evidence="2 3" key="1">
    <citation type="journal article" date="2015" name="Genome Announc.">
        <title>Complete Genome Sequence of Spiroplasma turonicum Strain Tab4cT, a Parasite of a Horse Fly, Haematopota sp. (Diptera: Tabanidae).</title>
        <authorList>
            <person name="Davis R.E."/>
            <person name="Shao J."/>
            <person name="Zhao Y."/>
            <person name="Gasparich G.E."/>
            <person name="Gaynor B.J."/>
            <person name="Donofrio N."/>
        </authorList>
    </citation>
    <scope>NUCLEOTIDE SEQUENCE [LARGE SCALE GENOMIC DNA]</scope>
    <source>
        <strain evidence="2 3">Tab4c</strain>
    </source>
</reference>
<dbReference type="STRING" id="216946.STURO_v1c06820"/>
<dbReference type="RefSeq" id="WP_075048510.1">
    <property type="nucleotide sequence ID" value="NZ_CP012328.1"/>
</dbReference>
<keyword evidence="3" id="KW-1185">Reference proteome</keyword>
<evidence type="ECO:0000313" key="3">
    <source>
        <dbReference type="Proteomes" id="UP000067243"/>
    </source>
</evidence>
<accession>A0A0K1P7R6</accession>
<dbReference type="OrthoDB" id="1089471at2"/>
<dbReference type="GO" id="GO:0033925">
    <property type="term" value="F:mannosyl-glycoprotein endo-beta-N-acetylglucosaminidase activity"/>
    <property type="evidence" value="ECO:0007669"/>
    <property type="project" value="InterPro"/>
</dbReference>
<evidence type="ECO:0000313" key="2">
    <source>
        <dbReference type="EMBL" id="AKU79927.1"/>
    </source>
</evidence>
<dbReference type="Proteomes" id="UP000067243">
    <property type="component" value="Chromosome"/>
</dbReference>
<evidence type="ECO:0000259" key="1">
    <source>
        <dbReference type="Pfam" id="PF03644"/>
    </source>
</evidence>
<dbReference type="InterPro" id="IPR005201">
    <property type="entry name" value="TIM_ENGase"/>
</dbReference>
<dbReference type="GO" id="GO:0005829">
    <property type="term" value="C:cytosol"/>
    <property type="evidence" value="ECO:0007669"/>
    <property type="project" value="UniProtKB-SubCell"/>
</dbReference>
<dbReference type="Pfam" id="PF03644">
    <property type="entry name" value="Glyco_hydro_85"/>
    <property type="match status" value="1"/>
</dbReference>
<dbReference type="Gene3D" id="2.60.120.260">
    <property type="entry name" value="Galactose-binding domain-like"/>
    <property type="match status" value="1"/>
</dbReference>